<dbReference type="OMA" id="QCARYNS"/>
<reference evidence="1" key="1">
    <citation type="submission" date="2017-05" db="UniProtKB">
        <authorList>
            <consortium name="EnsemblMetazoa"/>
        </authorList>
    </citation>
    <scope>IDENTIFICATION</scope>
</reference>
<sequence length="128" mass="14933">MNPVADMESRSMNDRSDWRLDRSVFLKIDKIYGPTELGLFTSRLTNQCRRYFSWQHADPLAEATEAFIQDWTTVKGFANPPWNLVQRVLTKAQTQGSEVILVAPVWKCQPWYPRVMSHKTCLFLAHMN</sequence>
<dbReference type="GO" id="GO:0009307">
    <property type="term" value="P:DNA restriction-modification system"/>
    <property type="evidence" value="ECO:0007669"/>
    <property type="project" value="InterPro"/>
</dbReference>
<proteinExistence type="predicted"/>
<dbReference type="InterPro" id="IPR052055">
    <property type="entry name" value="Hepadnavirus_pol/RT"/>
</dbReference>
<dbReference type="OrthoDB" id="2668416at2759"/>
<dbReference type="EnsemblMetazoa" id="Aqu2.1.34152_001">
    <property type="protein sequence ID" value="Aqu2.1.34152_001"/>
    <property type="gene ID" value="Aqu2.1.34152"/>
</dbReference>
<protein>
    <submittedName>
        <fullName evidence="1">Uncharacterized protein</fullName>
    </submittedName>
</protein>
<name>A0A1X7V3M5_AMPQE</name>
<dbReference type="InterPro" id="IPR008593">
    <property type="entry name" value="Dam_MeTrfase"/>
</dbReference>
<accession>A0A1X7V3M5</accession>
<organism evidence="1">
    <name type="scientific">Amphimedon queenslandica</name>
    <name type="common">Sponge</name>
    <dbReference type="NCBI Taxonomy" id="400682"/>
    <lineage>
        <taxon>Eukaryota</taxon>
        <taxon>Metazoa</taxon>
        <taxon>Porifera</taxon>
        <taxon>Demospongiae</taxon>
        <taxon>Heteroscleromorpha</taxon>
        <taxon>Haplosclerida</taxon>
        <taxon>Niphatidae</taxon>
        <taxon>Amphimedon</taxon>
    </lineage>
</organism>
<dbReference type="GO" id="GO:0003677">
    <property type="term" value="F:DNA binding"/>
    <property type="evidence" value="ECO:0007669"/>
    <property type="project" value="InterPro"/>
</dbReference>
<dbReference type="Pfam" id="PF05869">
    <property type="entry name" value="Dam"/>
    <property type="match status" value="1"/>
</dbReference>
<dbReference type="AlphaFoldDB" id="A0A1X7V3M5"/>
<dbReference type="PANTHER" id="PTHR33050">
    <property type="entry name" value="REVERSE TRANSCRIPTASE DOMAIN-CONTAINING PROTEIN"/>
    <property type="match status" value="1"/>
</dbReference>
<dbReference type="InParanoid" id="A0A1X7V3M5"/>
<dbReference type="GO" id="GO:0009007">
    <property type="term" value="F:site-specific DNA-methyltransferase (adenine-specific) activity"/>
    <property type="evidence" value="ECO:0007669"/>
    <property type="project" value="InterPro"/>
</dbReference>
<dbReference type="PANTHER" id="PTHR33050:SF7">
    <property type="entry name" value="RIBONUCLEASE H"/>
    <property type="match status" value="1"/>
</dbReference>
<evidence type="ECO:0000313" key="1">
    <source>
        <dbReference type="EnsemblMetazoa" id="Aqu2.1.34152_001"/>
    </source>
</evidence>